<evidence type="ECO:0000256" key="3">
    <source>
        <dbReference type="ARBA" id="ARBA00023125"/>
    </source>
</evidence>
<evidence type="ECO:0000256" key="4">
    <source>
        <dbReference type="ARBA" id="ARBA00023163"/>
    </source>
</evidence>
<dbReference type="Gene3D" id="1.10.260.40">
    <property type="entry name" value="lambda repressor-like DNA-binding domains"/>
    <property type="match status" value="1"/>
</dbReference>
<dbReference type="PANTHER" id="PTHR30146:SF148">
    <property type="entry name" value="HTH-TYPE TRANSCRIPTIONAL REPRESSOR PURR-RELATED"/>
    <property type="match status" value="1"/>
</dbReference>
<gene>
    <name evidence="6" type="ORF">L0M17_01430</name>
</gene>
<evidence type="ECO:0000259" key="5">
    <source>
        <dbReference type="PROSITE" id="PS50932"/>
    </source>
</evidence>
<dbReference type="Proteomes" id="UP001202922">
    <property type="component" value="Unassembled WGS sequence"/>
</dbReference>
<protein>
    <submittedName>
        <fullName evidence="6">LacI family DNA-binding transcriptional regulator</fullName>
    </submittedName>
</protein>
<dbReference type="SUPFAM" id="SSF47413">
    <property type="entry name" value="lambda repressor-like DNA-binding domains"/>
    <property type="match status" value="1"/>
</dbReference>
<dbReference type="InterPro" id="IPR046335">
    <property type="entry name" value="LacI/GalR-like_sensor"/>
</dbReference>
<dbReference type="Gene3D" id="3.40.50.2300">
    <property type="match status" value="2"/>
</dbReference>
<keyword evidence="3 6" id="KW-0238">DNA-binding</keyword>
<reference evidence="6 7" key="1">
    <citation type="submission" date="2022-03" db="EMBL/GenBank/DDBJ databases">
        <title>Sinomonas sp. isolated from a soil.</title>
        <authorList>
            <person name="Han J."/>
            <person name="Kim D.-U."/>
        </authorList>
    </citation>
    <scope>NUCLEOTIDE SEQUENCE [LARGE SCALE GENOMIC DNA]</scope>
    <source>
        <strain evidence="6 7">5-5</strain>
    </source>
</reference>
<dbReference type="SUPFAM" id="SSF53822">
    <property type="entry name" value="Periplasmic binding protein-like I"/>
    <property type="match status" value="1"/>
</dbReference>
<dbReference type="Pfam" id="PF00356">
    <property type="entry name" value="LacI"/>
    <property type="match status" value="1"/>
</dbReference>
<dbReference type="InterPro" id="IPR028082">
    <property type="entry name" value="Peripla_BP_I"/>
</dbReference>
<name>A0ABS9TW61_9MICC</name>
<dbReference type="RefSeq" id="WP_241050566.1">
    <property type="nucleotide sequence ID" value="NZ_JAKZBV010000001.1"/>
</dbReference>
<dbReference type="InterPro" id="IPR010982">
    <property type="entry name" value="Lambda_DNA-bd_dom_sf"/>
</dbReference>
<evidence type="ECO:0000313" key="7">
    <source>
        <dbReference type="Proteomes" id="UP001202922"/>
    </source>
</evidence>
<evidence type="ECO:0000256" key="2">
    <source>
        <dbReference type="ARBA" id="ARBA00023015"/>
    </source>
</evidence>
<keyword evidence="2" id="KW-0805">Transcription regulation</keyword>
<dbReference type="PRINTS" id="PR00036">
    <property type="entry name" value="HTHLACI"/>
</dbReference>
<accession>A0ABS9TW61</accession>
<dbReference type="EMBL" id="JAKZBV010000001">
    <property type="protein sequence ID" value="MCH6468658.1"/>
    <property type="molecule type" value="Genomic_DNA"/>
</dbReference>
<evidence type="ECO:0000313" key="6">
    <source>
        <dbReference type="EMBL" id="MCH6468658.1"/>
    </source>
</evidence>
<organism evidence="6 7">
    <name type="scientific">Sinomonas terrae</name>
    <dbReference type="NCBI Taxonomy" id="2908838"/>
    <lineage>
        <taxon>Bacteria</taxon>
        <taxon>Bacillati</taxon>
        <taxon>Actinomycetota</taxon>
        <taxon>Actinomycetes</taxon>
        <taxon>Micrococcales</taxon>
        <taxon>Micrococcaceae</taxon>
        <taxon>Sinomonas</taxon>
    </lineage>
</organism>
<comment type="caution">
    <text evidence="6">The sequence shown here is derived from an EMBL/GenBank/DDBJ whole genome shotgun (WGS) entry which is preliminary data.</text>
</comment>
<sequence>MRKPATIRDVAREAGVSVAVVSRVLNDGTGPVAPQTRAKVVETIERLGYRPRAAARELQQRTTSTIGLVLADLANPFFARLADRVVWEARARGVHVVLLTTQEDPHLEAESIDTLVERSVASVIATPAGDNVEKWARLIDLGIDVVFVDREIEGLEEIDVVTIRNDVSAEVAASHLIGLGHRRIGFISGPADTSTGRDRVTGFRRALQGAGLTADEDLIHHIPFRGDAGSDAVGALLNAAEPPSAIIVGNTAQVRSALRRIKQSDVRVPEDLSLVVFDDNPWTELVSPPLTVIRQPIDMLAVHSVDLAVGRAKGLLPAQRRRVEVEAEFVRRSSTAPLTQHAPAP</sequence>
<dbReference type="CDD" id="cd01392">
    <property type="entry name" value="HTH_LacI"/>
    <property type="match status" value="1"/>
</dbReference>
<keyword evidence="4" id="KW-0804">Transcription</keyword>
<dbReference type="PROSITE" id="PS50932">
    <property type="entry name" value="HTH_LACI_2"/>
    <property type="match status" value="1"/>
</dbReference>
<dbReference type="InterPro" id="IPR000843">
    <property type="entry name" value="HTH_LacI"/>
</dbReference>
<proteinExistence type="predicted"/>
<evidence type="ECO:0000256" key="1">
    <source>
        <dbReference type="ARBA" id="ARBA00022491"/>
    </source>
</evidence>
<dbReference type="Pfam" id="PF13377">
    <property type="entry name" value="Peripla_BP_3"/>
    <property type="match status" value="1"/>
</dbReference>
<keyword evidence="1" id="KW-0678">Repressor</keyword>
<dbReference type="SMART" id="SM00354">
    <property type="entry name" value="HTH_LACI"/>
    <property type="match status" value="1"/>
</dbReference>
<keyword evidence="7" id="KW-1185">Reference proteome</keyword>
<dbReference type="GO" id="GO:0003677">
    <property type="term" value="F:DNA binding"/>
    <property type="evidence" value="ECO:0007669"/>
    <property type="project" value="UniProtKB-KW"/>
</dbReference>
<feature type="domain" description="HTH lacI-type" evidence="5">
    <location>
        <begin position="5"/>
        <end position="60"/>
    </location>
</feature>
<dbReference type="PANTHER" id="PTHR30146">
    <property type="entry name" value="LACI-RELATED TRANSCRIPTIONAL REPRESSOR"/>
    <property type="match status" value="1"/>
</dbReference>